<gene>
    <name evidence="5" type="ORF">WG66_11959</name>
</gene>
<feature type="region of interest" description="Disordered" evidence="3">
    <location>
        <begin position="493"/>
        <end position="512"/>
    </location>
</feature>
<dbReference type="PANTHER" id="PTHR10660:SF2">
    <property type="entry name" value="LD45860P"/>
    <property type="match status" value="1"/>
</dbReference>
<dbReference type="GO" id="GO:0005737">
    <property type="term" value="C:cytoplasm"/>
    <property type="evidence" value="ECO:0007669"/>
    <property type="project" value="TreeGrafter"/>
</dbReference>
<dbReference type="Pfam" id="PF02252">
    <property type="entry name" value="PA28_C"/>
    <property type="match status" value="1"/>
</dbReference>
<organism evidence="5 6">
    <name type="scientific">Moniliophthora roreri</name>
    <name type="common">Frosty pod rot fungus</name>
    <name type="synonym">Monilia roreri</name>
    <dbReference type="NCBI Taxonomy" id="221103"/>
    <lineage>
        <taxon>Eukaryota</taxon>
        <taxon>Fungi</taxon>
        <taxon>Dikarya</taxon>
        <taxon>Basidiomycota</taxon>
        <taxon>Agaricomycotina</taxon>
        <taxon>Agaricomycetes</taxon>
        <taxon>Agaricomycetidae</taxon>
        <taxon>Agaricales</taxon>
        <taxon>Marasmiineae</taxon>
        <taxon>Marasmiaceae</taxon>
        <taxon>Moniliophthora</taxon>
    </lineage>
</organism>
<evidence type="ECO:0000313" key="5">
    <source>
        <dbReference type="EMBL" id="KTB35361.1"/>
    </source>
</evidence>
<dbReference type="GO" id="GO:0005654">
    <property type="term" value="C:nucleoplasm"/>
    <property type="evidence" value="ECO:0007669"/>
    <property type="project" value="TreeGrafter"/>
</dbReference>
<dbReference type="Gene3D" id="1.20.120.180">
    <property type="entry name" value="Proteasome activator pa28, C-terminal domain"/>
    <property type="match status" value="1"/>
</dbReference>
<dbReference type="InterPro" id="IPR036997">
    <property type="entry name" value="PA28_C_sf"/>
</dbReference>
<proteinExistence type="inferred from homology"/>
<dbReference type="eggNOG" id="ENOG502RCUF">
    <property type="taxonomic scope" value="Eukaryota"/>
</dbReference>
<feature type="compositionally biased region" description="Polar residues" evidence="3">
    <location>
        <begin position="378"/>
        <end position="400"/>
    </location>
</feature>
<dbReference type="InterPro" id="IPR003186">
    <property type="entry name" value="PA28_C"/>
</dbReference>
<dbReference type="GO" id="GO:0061133">
    <property type="term" value="F:endopeptidase activator activity"/>
    <property type="evidence" value="ECO:0007669"/>
    <property type="project" value="TreeGrafter"/>
</dbReference>
<feature type="compositionally biased region" description="Low complexity" evidence="3">
    <location>
        <begin position="493"/>
        <end position="506"/>
    </location>
</feature>
<accession>A0A0W0FGD9</accession>
<dbReference type="GO" id="GO:0008537">
    <property type="term" value="C:proteasome activator complex"/>
    <property type="evidence" value="ECO:0007669"/>
    <property type="project" value="InterPro"/>
</dbReference>
<feature type="compositionally biased region" description="Low complexity" evidence="3">
    <location>
        <begin position="223"/>
        <end position="233"/>
    </location>
</feature>
<name>A0A0W0FGD9_MONRR</name>
<feature type="domain" description="Proteasome activator PA28 C-terminal" evidence="4">
    <location>
        <begin position="10"/>
        <end position="103"/>
    </location>
</feature>
<evidence type="ECO:0000259" key="4">
    <source>
        <dbReference type="Pfam" id="PF02252"/>
    </source>
</evidence>
<protein>
    <recommendedName>
        <fullName evidence="4">Proteasome activator PA28 C-terminal domain-containing protein</fullName>
    </recommendedName>
</protein>
<feature type="region of interest" description="Disordered" evidence="3">
    <location>
        <begin position="313"/>
        <end position="476"/>
    </location>
</feature>
<dbReference type="EMBL" id="LATX01001990">
    <property type="protein sequence ID" value="KTB35361.1"/>
    <property type="molecule type" value="Genomic_DNA"/>
</dbReference>
<feature type="region of interest" description="Disordered" evidence="3">
    <location>
        <begin position="220"/>
        <end position="281"/>
    </location>
</feature>
<dbReference type="GO" id="GO:0061136">
    <property type="term" value="P:regulation of proteasomal protein catabolic process"/>
    <property type="evidence" value="ECO:0007669"/>
    <property type="project" value="TreeGrafter"/>
</dbReference>
<evidence type="ECO:0000256" key="1">
    <source>
        <dbReference type="ARBA" id="ARBA00005883"/>
    </source>
</evidence>
<keyword evidence="2" id="KW-0647">Proteasome</keyword>
<evidence type="ECO:0000313" key="6">
    <source>
        <dbReference type="Proteomes" id="UP000054988"/>
    </source>
</evidence>
<reference evidence="5 6" key="1">
    <citation type="submission" date="2015-12" db="EMBL/GenBank/DDBJ databases">
        <title>Draft genome sequence of Moniliophthora roreri, the causal agent of frosty pod rot of cacao.</title>
        <authorList>
            <person name="Aime M.C."/>
            <person name="Diaz-Valderrama J.R."/>
            <person name="Kijpornyongpan T."/>
            <person name="Phillips-Mora W."/>
        </authorList>
    </citation>
    <scope>NUCLEOTIDE SEQUENCE [LARGE SCALE GENOMIC DNA]</scope>
    <source>
        <strain evidence="5 6">MCA 2952</strain>
    </source>
</reference>
<feature type="region of interest" description="Disordered" evidence="3">
    <location>
        <begin position="123"/>
        <end position="144"/>
    </location>
</feature>
<dbReference type="GO" id="GO:2000045">
    <property type="term" value="P:regulation of G1/S transition of mitotic cell cycle"/>
    <property type="evidence" value="ECO:0007669"/>
    <property type="project" value="TreeGrafter"/>
</dbReference>
<dbReference type="InterPro" id="IPR036252">
    <property type="entry name" value="Proteasome_activ_sf"/>
</dbReference>
<comment type="similarity">
    <text evidence="1">Belongs to the PA28 family.</text>
</comment>
<feature type="compositionally biased region" description="Polar residues" evidence="3">
    <location>
        <begin position="410"/>
        <end position="423"/>
    </location>
</feature>
<evidence type="ECO:0000256" key="3">
    <source>
        <dbReference type="SAM" id="MobiDB-lite"/>
    </source>
</evidence>
<dbReference type="Proteomes" id="UP000054988">
    <property type="component" value="Unassembled WGS sequence"/>
</dbReference>
<sequence length="561" mass="61765">MSSGLTTRYHSGDNFGVQVQEEALAELHRAQESAYNIRDVPRQDYLSRAKICSKLIKYPHVEDYTLALQEHDSKQIYYARQRLYDIRNLYAALTDVLHKNIAKQSRFLFNFLVPHHPPAHSAVPSGPSAHWTMPKDSSRPSFPATSSDFALPSSIASTSSLTIEETNFVLQRFRRPSMLAPKAVLHSPLQASFTIHSSSPKRKIFSENDCIDDSEVYRDRVLSDSSPSGSSENPTPPLAPNNSEEDLGNKSSRPKPVSTPPRKFSVDGEPHVRHPKRRLSFPLKQPRIFDIVTSESRPGDDEVKSEAAFQRLLASGTELPLQPRTPRAPSDRGRYPEEAGNESQREDTPSEDEEGDSYFLSYPSSVSEPIPISKRHTPASSVNGDDMTNMSISESPSCGSTPMDIDIPSGSPSVSSTPLNQWRYTPPPTSSSMRPNKRKLEDRFDPYPASKRRAVSPSVSYLRDPHPIISSPINRSTPRLPISIPVAIPAASAATSATSSPTVGSSYTSFPRTVPMTSSPTLRASMGLASPILRPLGRHRWEDEREVEGAGEAVGGLNLGS</sequence>
<feature type="compositionally biased region" description="Basic and acidic residues" evidence="3">
    <location>
        <begin position="329"/>
        <end position="348"/>
    </location>
</feature>
<dbReference type="SUPFAM" id="SSF47216">
    <property type="entry name" value="Proteasome activator"/>
    <property type="match status" value="1"/>
</dbReference>
<evidence type="ECO:0000256" key="2">
    <source>
        <dbReference type="ARBA" id="ARBA00022942"/>
    </source>
</evidence>
<dbReference type="AlphaFoldDB" id="A0A0W0FGD9"/>
<dbReference type="InterPro" id="IPR009077">
    <property type="entry name" value="Proteasome_activ_PA28"/>
</dbReference>
<comment type="caution">
    <text evidence="5">The sequence shown here is derived from an EMBL/GenBank/DDBJ whole genome shotgun (WGS) entry which is preliminary data.</text>
</comment>
<dbReference type="PANTHER" id="PTHR10660">
    <property type="entry name" value="PROTEASOME REGULATOR PA28"/>
    <property type="match status" value="1"/>
</dbReference>